<sequence>MKIGFFDSGIGGLTVLHQAMITLPQEEFIYYADTDNVPYGTKRKEEVLQYVEDAVEFLVHQDVKAIVIACNTATSIAIDTLRMKYSIPILGMEPAVKPAVQKCSGKRVMVIATPITVKEEKLRNLLQQVDDDHRVDLLPLPKLVLFAETGNFETVEVEQYLRKELSEYHLENYSSLTLGCTHFNYFKDTFRRIFPPSVEFIDGSEGTVNHLKNILRANGMLEYNGPDVTYYQSGRLVSDQKTLAYYAKLHRRLDTMMSIA</sequence>
<keyword evidence="3 8" id="KW-0133">Cell shape</keyword>
<evidence type="ECO:0000313" key="9">
    <source>
        <dbReference type="EMBL" id="MBB2184349.1"/>
    </source>
</evidence>
<dbReference type="PANTHER" id="PTHR21198:SF3">
    <property type="entry name" value="GLUTAMATE RACEMASE"/>
    <property type="match status" value="1"/>
</dbReference>
<accession>A0A839K5L3</accession>
<keyword evidence="10" id="KW-1185">Reference proteome</keyword>
<dbReference type="HAMAP" id="MF_00258">
    <property type="entry name" value="Glu_racemase"/>
    <property type="match status" value="1"/>
</dbReference>
<dbReference type="NCBIfam" id="TIGR00067">
    <property type="entry name" value="glut_race"/>
    <property type="match status" value="1"/>
</dbReference>
<dbReference type="InterPro" id="IPR018187">
    <property type="entry name" value="Asp/Glu_racemase_AS_1"/>
</dbReference>
<dbReference type="InterPro" id="IPR001920">
    <property type="entry name" value="Asp/Glu_race"/>
</dbReference>
<dbReference type="RefSeq" id="WP_228353929.1">
    <property type="nucleotide sequence ID" value="NZ_JACEGA010000001.1"/>
</dbReference>
<comment type="catalytic activity">
    <reaction evidence="1 8">
        <text>L-glutamate = D-glutamate</text>
        <dbReference type="Rhea" id="RHEA:12813"/>
        <dbReference type="ChEBI" id="CHEBI:29985"/>
        <dbReference type="ChEBI" id="CHEBI:29986"/>
        <dbReference type="EC" id="5.1.1.3"/>
    </reaction>
</comment>
<evidence type="ECO:0000256" key="1">
    <source>
        <dbReference type="ARBA" id="ARBA00001602"/>
    </source>
</evidence>
<keyword evidence="6 8" id="KW-0961">Cell wall biogenesis/degradation</keyword>
<dbReference type="EC" id="5.1.1.3" evidence="2 8"/>
<feature type="binding site" evidence="8">
    <location>
        <begin position="71"/>
        <end position="72"/>
    </location>
    <ligand>
        <name>substrate</name>
    </ligand>
</feature>
<name>A0A839K5L3_9FIRM</name>
<comment type="caution">
    <text evidence="9">The sequence shown here is derived from an EMBL/GenBank/DDBJ whole genome shotgun (WGS) entry which is preliminary data.</text>
</comment>
<dbReference type="Gene3D" id="3.40.50.1860">
    <property type="match status" value="2"/>
</dbReference>
<dbReference type="Pfam" id="PF01177">
    <property type="entry name" value="Asp_Glu_race"/>
    <property type="match status" value="1"/>
</dbReference>
<dbReference type="PANTHER" id="PTHR21198">
    <property type="entry name" value="GLUTAMATE RACEMASE"/>
    <property type="match status" value="1"/>
</dbReference>
<dbReference type="InterPro" id="IPR015942">
    <property type="entry name" value="Asp/Glu/hydantoin_racemase"/>
</dbReference>
<keyword evidence="4 8" id="KW-0573">Peptidoglycan synthesis</keyword>
<feature type="binding site" evidence="8">
    <location>
        <begin position="39"/>
        <end position="40"/>
    </location>
    <ligand>
        <name>substrate</name>
    </ligand>
</feature>
<evidence type="ECO:0000256" key="5">
    <source>
        <dbReference type="ARBA" id="ARBA00023235"/>
    </source>
</evidence>
<feature type="active site" description="Proton donor/acceptor" evidence="8">
    <location>
        <position position="180"/>
    </location>
</feature>
<evidence type="ECO:0000256" key="2">
    <source>
        <dbReference type="ARBA" id="ARBA00013090"/>
    </source>
</evidence>
<organism evidence="9 10">
    <name type="scientific">Variimorphobacter saccharofermentans</name>
    <dbReference type="NCBI Taxonomy" id="2755051"/>
    <lineage>
        <taxon>Bacteria</taxon>
        <taxon>Bacillati</taxon>
        <taxon>Bacillota</taxon>
        <taxon>Clostridia</taxon>
        <taxon>Lachnospirales</taxon>
        <taxon>Lachnospiraceae</taxon>
        <taxon>Variimorphobacter</taxon>
    </lineage>
</organism>
<dbReference type="FunFam" id="3.40.50.1860:FF:000002">
    <property type="entry name" value="Glutamate racemase"/>
    <property type="match status" value="1"/>
</dbReference>
<dbReference type="GO" id="GO:0008360">
    <property type="term" value="P:regulation of cell shape"/>
    <property type="evidence" value="ECO:0007669"/>
    <property type="project" value="UniProtKB-KW"/>
</dbReference>
<proteinExistence type="inferred from homology"/>
<dbReference type="EMBL" id="JACEGA010000001">
    <property type="protein sequence ID" value="MBB2184349.1"/>
    <property type="molecule type" value="Genomic_DNA"/>
</dbReference>
<comment type="pathway">
    <text evidence="8">Cell wall biogenesis; peptidoglycan biosynthesis.</text>
</comment>
<dbReference type="InterPro" id="IPR004391">
    <property type="entry name" value="Glu_race"/>
</dbReference>
<dbReference type="AlphaFoldDB" id="A0A839K5L3"/>
<feature type="binding site" evidence="8">
    <location>
        <begin position="7"/>
        <end position="8"/>
    </location>
    <ligand>
        <name>substrate</name>
    </ligand>
</feature>
<evidence type="ECO:0000256" key="4">
    <source>
        <dbReference type="ARBA" id="ARBA00022984"/>
    </source>
</evidence>
<evidence type="ECO:0000256" key="8">
    <source>
        <dbReference type="HAMAP-Rule" id="MF_00258"/>
    </source>
</evidence>
<dbReference type="UniPathway" id="UPA00219"/>
<comment type="function">
    <text evidence="8">Provides the (R)-glutamate required for cell wall biosynthesis.</text>
</comment>
<dbReference type="SUPFAM" id="SSF53681">
    <property type="entry name" value="Aspartate/glutamate racemase"/>
    <property type="match status" value="2"/>
</dbReference>
<protein>
    <recommendedName>
        <fullName evidence="7 8">Glutamate racemase</fullName>
        <ecNumber evidence="2 8">5.1.1.3</ecNumber>
    </recommendedName>
</protein>
<feature type="binding site" evidence="8">
    <location>
        <begin position="181"/>
        <end position="182"/>
    </location>
    <ligand>
        <name>substrate</name>
    </ligand>
</feature>
<evidence type="ECO:0000256" key="7">
    <source>
        <dbReference type="ARBA" id="ARBA00070053"/>
    </source>
</evidence>
<dbReference type="Proteomes" id="UP000574276">
    <property type="component" value="Unassembled WGS sequence"/>
</dbReference>
<dbReference type="GO" id="GO:0009252">
    <property type="term" value="P:peptidoglycan biosynthetic process"/>
    <property type="evidence" value="ECO:0007669"/>
    <property type="project" value="UniProtKB-UniRule"/>
</dbReference>
<evidence type="ECO:0000313" key="10">
    <source>
        <dbReference type="Proteomes" id="UP000574276"/>
    </source>
</evidence>
<comment type="similarity">
    <text evidence="8">Belongs to the aspartate/glutamate racemases family.</text>
</comment>
<reference evidence="9 10" key="1">
    <citation type="submission" date="2020-07" db="EMBL/GenBank/DDBJ databases">
        <title>Characterization and genome sequencing of isolate MD1, a novel member within the family Lachnospiraceae.</title>
        <authorList>
            <person name="Rettenmaier R."/>
            <person name="Di Bello L."/>
            <person name="Zinser C."/>
            <person name="Scheitz K."/>
            <person name="Liebl W."/>
            <person name="Zverlov V."/>
        </authorList>
    </citation>
    <scope>NUCLEOTIDE SEQUENCE [LARGE SCALE GENOMIC DNA]</scope>
    <source>
        <strain evidence="9 10">MD1</strain>
    </source>
</reference>
<dbReference type="GO" id="GO:0008881">
    <property type="term" value="F:glutamate racemase activity"/>
    <property type="evidence" value="ECO:0007669"/>
    <property type="project" value="UniProtKB-UniRule"/>
</dbReference>
<feature type="active site" description="Proton donor/acceptor" evidence="8">
    <location>
        <position position="70"/>
    </location>
</feature>
<keyword evidence="5 8" id="KW-0413">Isomerase</keyword>
<dbReference type="PROSITE" id="PS00923">
    <property type="entry name" value="ASP_GLU_RACEMASE_1"/>
    <property type="match status" value="1"/>
</dbReference>
<gene>
    <name evidence="8 9" type="primary">murI</name>
    <name evidence="9" type="ORF">H0486_15820</name>
</gene>
<evidence type="ECO:0000256" key="6">
    <source>
        <dbReference type="ARBA" id="ARBA00023316"/>
    </source>
</evidence>
<evidence type="ECO:0000256" key="3">
    <source>
        <dbReference type="ARBA" id="ARBA00022960"/>
    </source>
</evidence>
<dbReference type="GO" id="GO:0071555">
    <property type="term" value="P:cell wall organization"/>
    <property type="evidence" value="ECO:0007669"/>
    <property type="project" value="UniProtKB-KW"/>
</dbReference>